<gene>
    <name evidence="1" type="ORF">RRH01S_02_03580</name>
</gene>
<evidence type="ECO:0000313" key="2">
    <source>
        <dbReference type="Proteomes" id="UP000026941"/>
    </source>
</evidence>
<accession>A0AA87U3B2</accession>
<evidence type="ECO:0000313" key="1">
    <source>
        <dbReference type="EMBL" id="GAJ91690.1"/>
    </source>
</evidence>
<proteinExistence type="predicted"/>
<reference evidence="1 2" key="1">
    <citation type="submission" date="2014-05" db="EMBL/GenBank/DDBJ databases">
        <title>Whole genome shotgun sequence of Rhizobium rhizogenes NBRC 13257.</title>
        <authorList>
            <person name="Katano-Makiyama Y."/>
            <person name="Hosoyama A."/>
            <person name="Hashimoto M."/>
            <person name="Hosoyama Y."/>
            <person name="Noguchi M."/>
            <person name="Tsuchikane K."/>
            <person name="Kimura A."/>
            <person name="Ohji S."/>
            <person name="Ichikawa N."/>
            <person name="Yamazoe A."/>
            <person name="Fujita N."/>
        </authorList>
    </citation>
    <scope>NUCLEOTIDE SEQUENCE [LARGE SCALE GENOMIC DNA]</scope>
    <source>
        <strain evidence="1 2">NBRC 13257</strain>
    </source>
</reference>
<dbReference type="InterPro" id="IPR011660">
    <property type="entry name" value="VapB-like"/>
</dbReference>
<dbReference type="Proteomes" id="UP000026941">
    <property type="component" value="Unassembled WGS sequence"/>
</dbReference>
<dbReference type="EMBL" id="BAYX01000002">
    <property type="protein sequence ID" value="GAJ91690.1"/>
    <property type="molecule type" value="Genomic_DNA"/>
</dbReference>
<name>A0AA87U3B2_RHIRH</name>
<organism evidence="1 2">
    <name type="scientific">Rhizobium rhizogenes NBRC 13257</name>
    <dbReference type="NCBI Taxonomy" id="1220581"/>
    <lineage>
        <taxon>Bacteria</taxon>
        <taxon>Pseudomonadati</taxon>
        <taxon>Pseudomonadota</taxon>
        <taxon>Alphaproteobacteria</taxon>
        <taxon>Hyphomicrobiales</taxon>
        <taxon>Rhizobiaceae</taxon>
        <taxon>Rhizobium/Agrobacterium group</taxon>
        <taxon>Rhizobium</taxon>
    </lineage>
</organism>
<sequence length="83" mass="9602">MQMPLYIRDDDIDALAVELQTLSKARTKTEAVRSALRHEIDRLRDAVPLRDRIAKIQAEATKLSLPNPDFDFKAFTDEMWDDV</sequence>
<evidence type="ECO:0008006" key="3">
    <source>
        <dbReference type="Google" id="ProtNLM"/>
    </source>
</evidence>
<dbReference type="Pfam" id="PF07704">
    <property type="entry name" value="PSK_trans_fac"/>
    <property type="match status" value="1"/>
</dbReference>
<dbReference type="AlphaFoldDB" id="A0AA87U3B2"/>
<comment type="caution">
    <text evidence="1">The sequence shown here is derived from an EMBL/GenBank/DDBJ whole genome shotgun (WGS) entry which is preliminary data.</text>
</comment>
<protein>
    <recommendedName>
        <fullName evidence="3">Histidinol dehydrogenase</fullName>
    </recommendedName>
</protein>